<dbReference type="GO" id="GO:0005829">
    <property type="term" value="C:cytosol"/>
    <property type="evidence" value="ECO:0007669"/>
    <property type="project" value="TreeGrafter"/>
</dbReference>
<dbReference type="GO" id="GO:0009099">
    <property type="term" value="P:L-valine biosynthetic process"/>
    <property type="evidence" value="ECO:0007669"/>
    <property type="project" value="UniProtKB-UniRule"/>
</dbReference>
<keyword evidence="8 11" id="KW-0808">Transferase</keyword>
<keyword evidence="5 8" id="KW-0028">Amino-acid biosynthesis</keyword>
<dbReference type="Pfam" id="PF10369">
    <property type="entry name" value="ALS_ss_C"/>
    <property type="match status" value="1"/>
</dbReference>
<evidence type="ECO:0000256" key="4">
    <source>
        <dbReference type="ARBA" id="ARBA00011744"/>
    </source>
</evidence>
<dbReference type="PROSITE" id="PS51671">
    <property type="entry name" value="ACT"/>
    <property type="match status" value="1"/>
</dbReference>
<dbReference type="GO" id="GO:1990610">
    <property type="term" value="F:acetolactate synthase regulator activity"/>
    <property type="evidence" value="ECO:0007669"/>
    <property type="project" value="UniProtKB-UniRule"/>
</dbReference>
<comment type="function">
    <text evidence="8">Catalyzes the conversion of 2 pyruvate molecules into acetolactate in the first common step of the biosynthetic pathway of the branched-amino acids such as leucine, isoleucine, and valine.</text>
</comment>
<keyword evidence="13" id="KW-1185">Reference proteome</keyword>
<evidence type="ECO:0000313" key="12">
    <source>
        <dbReference type="Proteomes" id="UP000241209"/>
    </source>
</evidence>
<accession>A0A2T4PRU1</accession>
<evidence type="ECO:0000256" key="5">
    <source>
        <dbReference type="ARBA" id="ARBA00022605"/>
    </source>
</evidence>
<comment type="catalytic activity">
    <reaction evidence="7 8">
        <text>2 pyruvate + H(+) = (2S)-2-acetolactate + CO2</text>
        <dbReference type="Rhea" id="RHEA:25249"/>
        <dbReference type="ChEBI" id="CHEBI:15361"/>
        <dbReference type="ChEBI" id="CHEBI:15378"/>
        <dbReference type="ChEBI" id="CHEBI:16526"/>
        <dbReference type="ChEBI" id="CHEBI:58476"/>
        <dbReference type="EC" id="2.2.1.6"/>
    </reaction>
</comment>
<evidence type="ECO:0000313" key="11">
    <source>
        <dbReference type="EMBL" id="QRO84246.1"/>
    </source>
</evidence>
<comment type="pathway">
    <text evidence="1 8">Amino-acid biosynthesis; L-isoleucine biosynthesis; L-isoleucine from 2-oxobutanoate: step 1/4.</text>
</comment>
<comment type="subunit">
    <text evidence="4 8">Dimer of large and small chains.</text>
</comment>
<dbReference type="InterPro" id="IPR039557">
    <property type="entry name" value="AHAS_ACT"/>
</dbReference>
<dbReference type="EMBL" id="PZFK01000021">
    <property type="protein sequence ID" value="PTI28915.1"/>
    <property type="molecule type" value="Genomic_DNA"/>
</dbReference>
<dbReference type="Proteomes" id="UP000241209">
    <property type="component" value="Unassembled WGS sequence"/>
</dbReference>
<dbReference type="InterPro" id="IPR045865">
    <property type="entry name" value="ACT-like_dom_sf"/>
</dbReference>
<dbReference type="NCBIfam" id="TIGR00119">
    <property type="entry name" value="acolac_sm"/>
    <property type="match status" value="1"/>
</dbReference>
<sequence length="157" mass="17825">MKRTIKTQVLDRAGTLNRLTSIFVRRQYNIVSLSATPTETEGITNITFIVDVSDESSTETIIKQLEKQVNVISALDITETNLFNRELILIKLGHPTDYKSFEKLIQPYEDQLTILKDVEDHIYLQAFGTHQTIENLLDDLKIYPVTQVSRTGSAGLL</sequence>
<dbReference type="PANTHER" id="PTHR30239:SF0">
    <property type="entry name" value="ACETOLACTATE SYNTHASE SMALL SUBUNIT 1, CHLOROPLASTIC"/>
    <property type="match status" value="1"/>
</dbReference>
<dbReference type="InterPro" id="IPR027271">
    <property type="entry name" value="Acetolactate_synth/TF_NikR_C"/>
</dbReference>
<comment type="similarity">
    <text evidence="3 8">Belongs to the acetolactate synthase small subunit family.</text>
</comment>
<dbReference type="EC" id="2.2.1.6" evidence="8"/>
<dbReference type="STRING" id="1167632.GCA_000286335_01071"/>
<dbReference type="GO" id="GO:0003984">
    <property type="term" value="F:acetolactate synthase activity"/>
    <property type="evidence" value="ECO:0007669"/>
    <property type="project" value="UniProtKB-UniRule"/>
</dbReference>
<dbReference type="SUPFAM" id="SSF55021">
    <property type="entry name" value="ACT-like"/>
    <property type="match status" value="2"/>
</dbReference>
<dbReference type="GO" id="GO:0009097">
    <property type="term" value="P:isoleucine biosynthetic process"/>
    <property type="evidence" value="ECO:0007669"/>
    <property type="project" value="UniProtKB-UniRule"/>
</dbReference>
<proteinExistence type="inferred from homology"/>
<evidence type="ECO:0000256" key="7">
    <source>
        <dbReference type="ARBA" id="ARBA00048670"/>
    </source>
</evidence>
<evidence type="ECO:0000256" key="1">
    <source>
        <dbReference type="ARBA" id="ARBA00004974"/>
    </source>
</evidence>
<dbReference type="Proteomes" id="UP000627155">
    <property type="component" value="Chromosome"/>
</dbReference>
<dbReference type="UniPathway" id="UPA00047">
    <property type="reaction ID" value="UER00055"/>
</dbReference>
<dbReference type="Gene3D" id="3.30.70.1150">
    <property type="entry name" value="ACT-like. Chain A, domain 2"/>
    <property type="match status" value="1"/>
</dbReference>
<dbReference type="CDD" id="cd04878">
    <property type="entry name" value="ACT_AHAS"/>
    <property type="match status" value="1"/>
</dbReference>
<reference evidence="10 12" key="1">
    <citation type="journal article" date="2016" name="Front. Microbiol.">
        <title>Comprehensive Phylogenetic Analysis of Bovine Non-aureus Staphylococci Species Based on Whole-Genome Sequencing.</title>
        <authorList>
            <person name="Naushad S."/>
            <person name="Barkema H.W."/>
            <person name="Luby C."/>
            <person name="Condas L.A."/>
            <person name="Nobrega D.B."/>
            <person name="Carson D.A."/>
            <person name="De Buck J."/>
        </authorList>
    </citation>
    <scope>NUCLEOTIDE SEQUENCE [LARGE SCALE GENOMIC DNA]</scope>
    <source>
        <strain evidence="10 12">SNUC 2204</strain>
    </source>
</reference>
<feature type="domain" description="ACT" evidence="9">
    <location>
        <begin position="4"/>
        <end position="79"/>
    </location>
</feature>
<dbReference type="PANTHER" id="PTHR30239">
    <property type="entry name" value="ACETOLACTATE SYNTHASE SMALL SUBUNIT"/>
    <property type="match status" value="1"/>
</dbReference>
<reference evidence="11 13" key="3">
    <citation type="submission" date="2021-02" db="EMBL/GenBank/DDBJ databases">
        <title>FDA dAtabase for Regulatory Grade micrObial Sequences (FDA-ARGOS): Supporting development and validation of Infectious Disease Dx tests.</title>
        <authorList>
            <person name="Sproer C."/>
            <person name="Gronow S."/>
            <person name="Severitt S."/>
            <person name="Schroder I."/>
            <person name="Tallon L."/>
            <person name="Sadzewicz L."/>
            <person name="Zhao X."/>
            <person name="Boylan J."/>
            <person name="Ott S."/>
            <person name="Bowen H."/>
            <person name="Vavikolanu K."/>
            <person name="Mehta A."/>
            <person name="Aluvathingal J."/>
            <person name="Nadendla S."/>
            <person name="Lowell S."/>
            <person name="Myers T."/>
            <person name="Yan Y."/>
            <person name="Sichtig H."/>
        </authorList>
    </citation>
    <scope>NUCLEOTIDE SEQUENCE [LARGE SCALE GENOMIC DNA]</scope>
    <source>
        <strain evidence="11 13">FDAARGOS_1207</strain>
    </source>
</reference>
<dbReference type="RefSeq" id="WP_016911765.1">
    <property type="nucleotide sequence ID" value="NZ_BMDF01000006.1"/>
</dbReference>
<evidence type="ECO:0000313" key="10">
    <source>
        <dbReference type="EMBL" id="PTI28915.1"/>
    </source>
</evidence>
<protein>
    <recommendedName>
        <fullName evidence="8">Acetolactate synthase small subunit</fullName>
        <shortName evidence="8">AHAS</shortName>
        <shortName evidence="8">ALS</shortName>
        <ecNumber evidence="8">2.2.1.6</ecNumber>
    </recommendedName>
    <alternativeName>
        <fullName evidence="8">Acetohydroxy-acid synthase small subunit</fullName>
    </alternativeName>
</protein>
<dbReference type="Gene3D" id="3.30.70.260">
    <property type="match status" value="1"/>
</dbReference>
<gene>
    <name evidence="10" type="primary">ilvN</name>
    <name evidence="10" type="ORF">BU072_10075</name>
    <name evidence="11" type="ORF">I6J37_08445</name>
</gene>
<keyword evidence="6 8" id="KW-0100">Branched-chain amino acid biosynthesis</keyword>
<organism evidence="10 12">
    <name type="scientific">Mammaliicoccus vitulinus</name>
    <dbReference type="NCBI Taxonomy" id="71237"/>
    <lineage>
        <taxon>Bacteria</taxon>
        <taxon>Bacillati</taxon>
        <taxon>Bacillota</taxon>
        <taxon>Bacilli</taxon>
        <taxon>Bacillales</taxon>
        <taxon>Staphylococcaceae</taxon>
        <taxon>Mammaliicoccus</taxon>
    </lineage>
</organism>
<evidence type="ECO:0000256" key="8">
    <source>
        <dbReference type="RuleBase" id="RU368092"/>
    </source>
</evidence>
<dbReference type="Pfam" id="PF22629">
    <property type="entry name" value="ACT_AHAS_ss"/>
    <property type="match status" value="1"/>
</dbReference>
<dbReference type="OrthoDB" id="9787365at2"/>
<dbReference type="EMBL" id="CP069486">
    <property type="protein sequence ID" value="QRO84246.1"/>
    <property type="molecule type" value="Genomic_DNA"/>
</dbReference>
<dbReference type="InterPro" id="IPR054480">
    <property type="entry name" value="AHAS_small-like_ACT"/>
</dbReference>
<evidence type="ECO:0000256" key="2">
    <source>
        <dbReference type="ARBA" id="ARBA00005025"/>
    </source>
</evidence>
<name>A0A2T4PRU1_9STAP</name>
<evidence type="ECO:0000313" key="13">
    <source>
        <dbReference type="Proteomes" id="UP000627155"/>
    </source>
</evidence>
<dbReference type="AlphaFoldDB" id="A0A2T4PRU1"/>
<dbReference type="InterPro" id="IPR002912">
    <property type="entry name" value="ACT_dom"/>
</dbReference>
<dbReference type="UniPathway" id="UPA00049">
    <property type="reaction ID" value="UER00059"/>
</dbReference>
<evidence type="ECO:0000256" key="3">
    <source>
        <dbReference type="ARBA" id="ARBA00006341"/>
    </source>
</evidence>
<dbReference type="InterPro" id="IPR019455">
    <property type="entry name" value="Acetolactate_synth_ssu_C"/>
</dbReference>
<reference evidence="10" key="2">
    <citation type="submission" date="2018-03" db="EMBL/GenBank/DDBJ databases">
        <authorList>
            <person name="Keele B.F."/>
        </authorList>
    </citation>
    <scope>NUCLEOTIDE SEQUENCE</scope>
    <source>
        <strain evidence="10">SNUC 2204</strain>
    </source>
</reference>
<dbReference type="GeneID" id="64116990"/>
<dbReference type="InterPro" id="IPR004789">
    <property type="entry name" value="Acetalactate_synth_ssu"/>
</dbReference>
<comment type="pathway">
    <text evidence="2 8">Amino-acid biosynthesis; L-valine biosynthesis; L-valine from pyruvate: step 1/4.</text>
</comment>
<evidence type="ECO:0000259" key="9">
    <source>
        <dbReference type="PROSITE" id="PS51671"/>
    </source>
</evidence>
<evidence type="ECO:0000256" key="6">
    <source>
        <dbReference type="ARBA" id="ARBA00023304"/>
    </source>
</evidence>